<evidence type="ECO:0000313" key="1">
    <source>
        <dbReference type="EMBL" id="TSE37458.1"/>
    </source>
</evidence>
<dbReference type="PROSITE" id="PS51257">
    <property type="entry name" value="PROKAR_LIPOPROTEIN"/>
    <property type="match status" value="1"/>
</dbReference>
<sequence length="132" mass="14602">MRAGSSALAVVAAAVVLAGCASGPKRAPLYEWGQYPTILHEDLKQALPPEQQLKAMEQQRALMEKAGTPMPPGMAMHMALLHQRLGQHDQVQQYLELEAQRYPSLRAFVTWLQKQQAQQAQQPKGGKSDEKS</sequence>
<reference evidence="1 2" key="1">
    <citation type="submission" date="2019-07" db="EMBL/GenBank/DDBJ databases">
        <title>Tepidimonas fonticaldi AT-A2 draft genome.</title>
        <authorList>
            <person name="Da Costa M.S."/>
            <person name="Froufe H.J.C."/>
            <person name="Egas C."/>
            <person name="Albuquerque L."/>
        </authorList>
    </citation>
    <scope>NUCLEOTIDE SEQUENCE [LARGE SCALE GENOMIC DNA]</scope>
    <source>
        <strain evidence="1 2">AT-A2</strain>
    </source>
</reference>
<dbReference type="Proteomes" id="UP000316388">
    <property type="component" value="Unassembled WGS sequence"/>
</dbReference>
<gene>
    <name evidence="1" type="ORF">Tfont_00973</name>
</gene>
<protein>
    <recommendedName>
        <fullName evidence="3">DUF4810 domain-containing protein</fullName>
    </recommendedName>
</protein>
<accession>A0A554XNQ4</accession>
<dbReference type="EMBL" id="VJOO01000006">
    <property type="protein sequence ID" value="TSE37458.1"/>
    <property type="molecule type" value="Genomic_DNA"/>
</dbReference>
<dbReference type="PIRSF" id="PIRSF020555">
    <property type="entry name" value="UCP020555"/>
    <property type="match status" value="1"/>
</dbReference>
<dbReference type="Pfam" id="PF16068">
    <property type="entry name" value="DUF4810"/>
    <property type="match status" value="1"/>
</dbReference>
<dbReference type="AlphaFoldDB" id="A0A554XNQ4"/>
<dbReference type="InterPro" id="IPR014508">
    <property type="entry name" value="UCP020555_TPR-like"/>
</dbReference>
<evidence type="ECO:0008006" key="3">
    <source>
        <dbReference type="Google" id="ProtNLM"/>
    </source>
</evidence>
<organism evidence="1 2">
    <name type="scientific">Tepidimonas fonticaldi</name>
    <dbReference type="NCBI Taxonomy" id="1101373"/>
    <lineage>
        <taxon>Bacteria</taxon>
        <taxon>Pseudomonadati</taxon>
        <taxon>Pseudomonadota</taxon>
        <taxon>Betaproteobacteria</taxon>
        <taxon>Burkholderiales</taxon>
        <taxon>Tepidimonas</taxon>
    </lineage>
</organism>
<name>A0A554XNQ4_9BURK</name>
<proteinExistence type="predicted"/>
<evidence type="ECO:0000313" key="2">
    <source>
        <dbReference type="Proteomes" id="UP000316388"/>
    </source>
</evidence>
<comment type="caution">
    <text evidence="1">The sequence shown here is derived from an EMBL/GenBank/DDBJ whole genome shotgun (WGS) entry which is preliminary data.</text>
</comment>